<proteinExistence type="predicted"/>
<comment type="caution">
    <text evidence="3">The sequence shown here is derived from an EMBL/GenBank/DDBJ whole genome shotgun (WGS) entry which is preliminary data.</text>
</comment>
<dbReference type="Gene3D" id="3.40.50.150">
    <property type="entry name" value="Vaccinia Virus protein VP39"/>
    <property type="match status" value="1"/>
</dbReference>
<dbReference type="OrthoDB" id="1000417at2"/>
<dbReference type="AlphaFoldDB" id="A0A327RR58"/>
<feature type="domain" description="THUMP-like" evidence="1">
    <location>
        <begin position="325"/>
        <end position="395"/>
    </location>
</feature>
<dbReference type="Proteomes" id="UP000248703">
    <property type="component" value="Unassembled WGS sequence"/>
</dbReference>
<accession>A0A327RR58</accession>
<evidence type="ECO:0000259" key="1">
    <source>
        <dbReference type="Pfam" id="PF18096"/>
    </source>
</evidence>
<dbReference type="CDD" id="cd02440">
    <property type="entry name" value="AdoMet_MTases"/>
    <property type="match status" value="1"/>
</dbReference>
<reference evidence="3 4" key="1">
    <citation type="submission" date="2018-06" db="EMBL/GenBank/DDBJ databases">
        <title>Genomic Encyclopedia of Archaeal and Bacterial Type Strains, Phase II (KMG-II): from individual species to whole genera.</title>
        <authorList>
            <person name="Goeker M."/>
        </authorList>
    </citation>
    <scope>NUCLEOTIDE SEQUENCE [LARGE SCALE GENOMIC DNA]</scope>
    <source>
        <strain evidence="3 4">DSM 24464</strain>
    </source>
</reference>
<evidence type="ECO:0000313" key="3">
    <source>
        <dbReference type="EMBL" id="RAJ16207.1"/>
    </source>
</evidence>
<gene>
    <name evidence="3" type="ORF">LY08_01062</name>
</gene>
<dbReference type="InterPro" id="IPR029063">
    <property type="entry name" value="SAM-dependent_MTases_sf"/>
</dbReference>
<dbReference type="Gene3D" id="1.10.10.1110">
    <property type="entry name" value="Methyltransferase PG1098, N-terminal domain"/>
    <property type="match status" value="1"/>
</dbReference>
<dbReference type="RefSeq" id="WP_111659406.1">
    <property type="nucleotide sequence ID" value="NZ_QLLO01000003.1"/>
</dbReference>
<evidence type="ECO:0000313" key="4">
    <source>
        <dbReference type="Proteomes" id="UP000248703"/>
    </source>
</evidence>
<dbReference type="EMBL" id="QLLO01000003">
    <property type="protein sequence ID" value="RAJ16207.1"/>
    <property type="molecule type" value="Genomic_DNA"/>
</dbReference>
<feature type="domain" description="PG-1098 ferredoxin-like" evidence="2">
    <location>
        <begin position="282"/>
        <end position="324"/>
    </location>
</feature>
<dbReference type="InterPro" id="IPR041497">
    <property type="entry name" value="Thump-like"/>
</dbReference>
<keyword evidence="4" id="KW-1185">Reference proteome</keyword>
<evidence type="ECO:0000259" key="2">
    <source>
        <dbReference type="Pfam" id="PF22013"/>
    </source>
</evidence>
<sequence>MISFNKTILNKGIQRFIAENLNNNISELVLKGIPFPKEIQQDILNQIESKNKSKKKLPTWFNTQGIYFPSKLNIEQTSSETTAKYKSNLISGHSLIDLTGGFGVDAYYFSKHFKQVIHCELNQELSQIVKHNASILNTPNLTFYPENGLDILKKLDQPFDWIYIDPSRRNDAKGKVFLLNDCLPNVPEHLDLLFSYSKNIMIKTSPLLDISSGLNELSHVKTIHCVAVNNEVKELLWILEANFNGQVTIKTVDIKSDKYNSFKFIYEEEKVTEADYSLPLTYLYEPNSAILKSGAFDTISKKLDIFKLHKHSHLYTSDKKVEFPGRHFKIETVIPYNKKSYNKYIALKQANITTRNFPESVNQIRNKLKIKEGGKNYLFFTTNLDNFKIIICCTKN</sequence>
<dbReference type="Pfam" id="PF18096">
    <property type="entry name" value="Thump_like"/>
    <property type="match status" value="1"/>
</dbReference>
<dbReference type="SUPFAM" id="SSF53335">
    <property type="entry name" value="S-adenosyl-L-methionine-dependent methyltransferases"/>
    <property type="match status" value="1"/>
</dbReference>
<dbReference type="InterPro" id="IPR054168">
    <property type="entry name" value="PG_1098_Fer"/>
</dbReference>
<protein>
    <submittedName>
        <fullName evidence="3">Uncharacterized protein</fullName>
    </submittedName>
</protein>
<dbReference type="Pfam" id="PF22013">
    <property type="entry name" value="PG_1098_Fer"/>
    <property type="match status" value="1"/>
</dbReference>
<organism evidence="3 4">
    <name type="scientific">Olleya aquimaris</name>
    <dbReference type="NCBI Taxonomy" id="639310"/>
    <lineage>
        <taxon>Bacteria</taxon>
        <taxon>Pseudomonadati</taxon>
        <taxon>Bacteroidota</taxon>
        <taxon>Flavobacteriia</taxon>
        <taxon>Flavobacteriales</taxon>
        <taxon>Flavobacteriaceae</taxon>
    </lineage>
</organism>
<name>A0A327RR58_9FLAO</name>